<dbReference type="RefSeq" id="WP_179492917.1">
    <property type="nucleotide sequence ID" value="NZ_JACCCW010000002.1"/>
</dbReference>
<evidence type="ECO:0000313" key="2">
    <source>
        <dbReference type="Proteomes" id="UP000589520"/>
    </source>
</evidence>
<dbReference type="AlphaFoldDB" id="A0A7Y9PJV4"/>
<reference evidence="1 2" key="1">
    <citation type="submission" date="2020-07" db="EMBL/GenBank/DDBJ databases">
        <title>Genomic Encyclopedia of Type Strains, Phase IV (KMG-V): Genome sequencing to study the core and pangenomes of soil and plant-associated prokaryotes.</title>
        <authorList>
            <person name="Whitman W."/>
        </authorList>
    </citation>
    <scope>NUCLEOTIDE SEQUENCE [LARGE SCALE GENOMIC DNA]</scope>
    <source>
        <strain evidence="1 2">X4EP2</strain>
    </source>
</reference>
<evidence type="ECO:0000313" key="1">
    <source>
        <dbReference type="EMBL" id="NYF81089.1"/>
    </source>
</evidence>
<keyword evidence="2" id="KW-1185">Reference proteome</keyword>
<name>A0A7Y9PJV4_9BACT</name>
<protein>
    <submittedName>
        <fullName evidence="1">Uncharacterized protein</fullName>
    </submittedName>
</protein>
<accession>A0A7Y9PJV4</accession>
<dbReference type="EMBL" id="JACCCW010000002">
    <property type="protein sequence ID" value="NYF81089.1"/>
    <property type="molecule type" value="Genomic_DNA"/>
</dbReference>
<organism evidence="1 2">
    <name type="scientific">Granulicella arctica</name>
    <dbReference type="NCBI Taxonomy" id="940613"/>
    <lineage>
        <taxon>Bacteria</taxon>
        <taxon>Pseudomonadati</taxon>
        <taxon>Acidobacteriota</taxon>
        <taxon>Terriglobia</taxon>
        <taxon>Terriglobales</taxon>
        <taxon>Acidobacteriaceae</taxon>
        <taxon>Granulicella</taxon>
    </lineage>
</organism>
<proteinExistence type="predicted"/>
<gene>
    <name evidence="1" type="ORF">HDF17_003409</name>
</gene>
<dbReference type="Proteomes" id="UP000589520">
    <property type="component" value="Unassembled WGS sequence"/>
</dbReference>
<sequence length="57" mass="5846">MSTSIVLACAVLASTAAGVLLAYGVCRAMFALFRIHARQVASRSAHSVSPAPQTVEG</sequence>
<comment type="caution">
    <text evidence="1">The sequence shown here is derived from an EMBL/GenBank/DDBJ whole genome shotgun (WGS) entry which is preliminary data.</text>
</comment>